<proteinExistence type="predicted"/>
<reference evidence="2" key="2">
    <citation type="submission" date="2019-10" db="EMBL/GenBank/DDBJ databases">
        <authorList>
            <consortium name="NCBI Genome Project"/>
        </authorList>
    </citation>
    <scope>NUCLEOTIDE SEQUENCE</scope>
    <source>
        <strain evidence="2">NI907</strain>
    </source>
</reference>
<dbReference type="RefSeq" id="XP_030983508.1">
    <property type="nucleotide sequence ID" value="XM_031124625.1"/>
</dbReference>
<keyword evidence="1" id="KW-1185">Reference proteome</keyword>
<dbReference type="AlphaFoldDB" id="A0A6P8B8N2"/>
<reference evidence="2" key="3">
    <citation type="submission" date="2025-08" db="UniProtKB">
        <authorList>
            <consortium name="RefSeq"/>
        </authorList>
    </citation>
    <scope>IDENTIFICATION</scope>
    <source>
        <strain evidence="2">NI907</strain>
    </source>
</reference>
<feature type="non-terminal residue" evidence="2">
    <location>
        <position position="55"/>
    </location>
</feature>
<evidence type="ECO:0000313" key="1">
    <source>
        <dbReference type="Proteomes" id="UP000515153"/>
    </source>
</evidence>
<sequence length="55" mass="6042">MRGTSLELVVLIAFGVVVFLALLTGRPTTVVGGTSLELVILIVWRCFSCPFYRQV</sequence>
<evidence type="ECO:0000313" key="2">
    <source>
        <dbReference type="RefSeq" id="XP_030983508.1"/>
    </source>
</evidence>
<dbReference type="KEGG" id="pgri:PgNI_04580"/>
<gene>
    <name evidence="2" type="ORF">PgNI_04580</name>
</gene>
<dbReference type="GeneID" id="41959534"/>
<reference evidence="2" key="1">
    <citation type="journal article" date="2019" name="Mol. Biol. Evol.">
        <title>Blast fungal genomes show frequent chromosomal changes, gene gains and losses, and effector gene turnover.</title>
        <authorList>
            <person name="Gomez Luciano L.B."/>
            <person name="Jason Tsai I."/>
            <person name="Chuma I."/>
            <person name="Tosa Y."/>
            <person name="Chen Y.H."/>
            <person name="Li J.Y."/>
            <person name="Li M.Y."/>
            <person name="Jade Lu M.Y."/>
            <person name="Nakayashiki H."/>
            <person name="Li W.H."/>
        </authorList>
    </citation>
    <scope>NUCLEOTIDE SEQUENCE</scope>
    <source>
        <strain evidence="2">NI907</strain>
    </source>
</reference>
<protein>
    <submittedName>
        <fullName evidence="2">Uncharacterized protein</fullName>
    </submittedName>
</protein>
<organism evidence="1 2">
    <name type="scientific">Pyricularia grisea</name>
    <name type="common">Crabgrass-specific blast fungus</name>
    <name type="synonym">Magnaporthe grisea</name>
    <dbReference type="NCBI Taxonomy" id="148305"/>
    <lineage>
        <taxon>Eukaryota</taxon>
        <taxon>Fungi</taxon>
        <taxon>Dikarya</taxon>
        <taxon>Ascomycota</taxon>
        <taxon>Pezizomycotina</taxon>
        <taxon>Sordariomycetes</taxon>
        <taxon>Sordariomycetidae</taxon>
        <taxon>Magnaporthales</taxon>
        <taxon>Pyriculariaceae</taxon>
        <taxon>Pyricularia</taxon>
    </lineage>
</organism>
<dbReference type="Proteomes" id="UP000515153">
    <property type="component" value="Unplaced"/>
</dbReference>
<name>A0A6P8B8N2_PYRGI</name>
<accession>A0A6P8B8N2</accession>